<proteinExistence type="predicted"/>
<organism evidence="2 3">
    <name type="scientific">Wickerhamomyces pijperi</name>
    <name type="common">Yeast</name>
    <name type="synonym">Pichia pijperi</name>
    <dbReference type="NCBI Taxonomy" id="599730"/>
    <lineage>
        <taxon>Eukaryota</taxon>
        <taxon>Fungi</taxon>
        <taxon>Dikarya</taxon>
        <taxon>Ascomycota</taxon>
        <taxon>Saccharomycotina</taxon>
        <taxon>Saccharomycetes</taxon>
        <taxon>Phaffomycetales</taxon>
        <taxon>Wickerhamomycetaceae</taxon>
        <taxon>Wickerhamomyces</taxon>
    </lineage>
</organism>
<evidence type="ECO:0000313" key="2">
    <source>
        <dbReference type="EMBL" id="KAH3688567.1"/>
    </source>
</evidence>
<reference evidence="2" key="2">
    <citation type="submission" date="2021-01" db="EMBL/GenBank/DDBJ databases">
        <authorList>
            <person name="Schikora-Tamarit M.A."/>
        </authorList>
    </citation>
    <scope>NUCLEOTIDE SEQUENCE</scope>
    <source>
        <strain evidence="2">CBS2887</strain>
    </source>
</reference>
<dbReference type="AlphaFoldDB" id="A0A9P8QDI0"/>
<evidence type="ECO:0000313" key="3">
    <source>
        <dbReference type="Proteomes" id="UP000774326"/>
    </source>
</evidence>
<dbReference type="EMBL" id="JAEUBG010000270">
    <property type="protein sequence ID" value="KAH3688567.1"/>
    <property type="molecule type" value="Genomic_DNA"/>
</dbReference>
<feature type="chain" id="PRO_5040319939" description="Secreted protein" evidence="1">
    <location>
        <begin position="19"/>
        <end position="159"/>
    </location>
</feature>
<feature type="signal peptide" evidence="1">
    <location>
        <begin position="1"/>
        <end position="18"/>
    </location>
</feature>
<keyword evidence="3" id="KW-1185">Reference proteome</keyword>
<dbReference type="Proteomes" id="UP000774326">
    <property type="component" value="Unassembled WGS sequence"/>
</dbReference>
<gene>
    <name evidence="2" type="ORF">WICPIJ_000448</name>
</gene>
<reference evidence="2" key="1">
    <citation type="journal article" date="2021" name="Open Biol.">
        <title>Shared evolutionary footprints suggest mitochondrial oxidative damage underlies multiple complex I losses in fungi.</title>
        <authorList>
            <person name="Schikora-Tamarit M.A."/>
            <person name="Marcet-Houben M."/>
            <person name="Nosek J."/>
            <person name="Gabaldon T."/>
        </authorList>
    </citation>
    <scope>NUCLEOTIDE SEQUENCE</scope>
    <source>
        <strain evidence="2">CBS2887</strain>
    </source>
</reference>
<name>A0A9P8QDI0_WICPI</name>
<keyword evidence="1" id="KW-0732">Signal</keyword>
<accession>A0A9P8QDI0</accession>
<protein>
    <recommendedName>
        <fullName evidence="4">Secreted protein</fullName>
    </recommendedName>
</protein>
<evidence type="ECO:0008006" key="4">
    <source>
        <dbReference type="Google" id="ProtNLM"/>
    </source>
</evidence>
<sequence>MLEVFLLLFLVGALEVCTELTLEVALFEDLFDCGMILPFFSSLTYSSSTFERISSLIIVNSKPAVFISESLSLISDTTLGNCLVSFLRSFSSSIRILWEFFLINLDESLVLSSNLSRSNSRDLNSLVRLSSGLYVWYSCFNLRISDSSVSKVLSSKLSV</sequence>
<evidence type="ECO:0000256" key="1">
    <source>
        <dbReference type="SAM" id="SignalP"/>
    </source>
</evidence>
<comment type="caution">
    <text evidence="2">The sequence shown here is derived from an EMBL/GenBank/DDBJ whole genome shotgun (WGS) entry which is preliminary data.</text>
</comment>